<feature type="transmembrane region" description="Helical" evidence="1">
    <location>
        <begin position="76"/>
        <end position="95"/>
    </location>
</feature>
<name>A0A4S2H0T2_9PROT</name>
<keyword evidence="1" id="KW-0812">Transmembrane</keyword>
<protein>
    <submittedName>
        <fullName evidence="2">DMT family transporter</fullName>
    </submittedName>
</protein>
<dbReference type="InterPro" id="IPR006750">
    <property type="entry name" value="YdcZ"/>
</dbReference>
<feature type="transmembrane region" description="Helical" evidence="1">
    <location>
        <begin position="134"/>
        <end position="151"/>
    </location>
</feature>
<accession>A0A4S2H0T2</accession>
<dbReference type="Pfam" id="PF04657">
    <property type="entry name" value="DMT_YdcZ"/>
    <property type="match status" value="1"/>
</dbReference>
<dbReference type="OrthoDB" id="370053at2"/>
<dbReference type="PANTHER" id="PTHR34821">
    <property type="entry name" value="INNER MEMBRANE PROTEIN YDCZ"/>
    <property type="match status" value="1"/>
</dbReference>
<gene>
    <name evidence="2" type="ORF">E5163_06800</name>
</gene>
<keyword evidence="1" id="KW-1133">Transmembrane helix</keyword>
<feature type="transmembrane region" description="Helical" evidence="1">
    <location>
        <begin position="101"/>
        <end position="122"/>
    </location>
</feature>
<comment type="caution">
    <text evidence="2">The sequence shown here is derived from an EMBL/GenBank/DDBJ whole genome shotgun (WGS) entry which is preliminary data.</text>
</comment>
<keyword evidence="3" id="KW-1185">Reference proteome</keyword>
<dbReference type="Proteomes" id="UP000308054">
    <property type="component" value="Unassembled WGS sequence"/>
</dbReference>
<organism evidence="2 3">
    <name type="scientific">Marinicauda algicola</name>
    <dbReference type="NCBI Taxonomy" id="2029849"/>
    <lineage>
        <taxon>Bacteria</taxon>
        <taxon>Pseudomonadati</taxon>
        <taxon>Pseudomonadota</taxon>
        <taxon>Alphaproteobacteria</taxon>
        <taxon>Maricaulales</taxon>
        <taxon>Maricaulaceae</taxon>
        <taxon>Marinicauda</taxon>
    </lineage>
</organism>
<dbReference type="EMBL" id="SRXW01000002">
    <property type="protein sequence ID" value="TGY88841.1"/>
    <property type="molecule type" value="Genomic_DNA"/>
</dbReference>
<dbReference type="GO" id="GO:0005886">
    <property type="term" value="C:plasma membrane"/>
    <property type="evidence" value="ECO:0007669"/>
    <property type="project" value="TreeGrafter"/>
</dbReference>
<sequence>MNASLIFPLIMVVVAGAAVATQPAFNGQLAYLLNSPFRAALVNFAAGALVMLSVVTVLALRNGLPSREQVAAVPPHLWIAGGALGALFVTTAAWATPKIGAGAFFSTLIAAQLVAALVMDHFGLLGLDVREANLVRVTGVALLVAGAVMVTRG</sequence>
<proteinExistence type="predicted"/>
<feature type="transmembrane region" description="Helical" evidence="1">
    <location>
        <begin position="44"/>
        <end position="64"/>
    </location>
</feature>
<evidence type="ECO:0000313" key="2">
    <source>
        <dbReference type="EMBL" id="TGY88841.1"/>
    </source>
</evidence>
<keyword evidence="1" id="KW-0472">Membrane</keyword>
<dbReference type="AlphaFoldDB" id="A0A4S2H0T2"/>
<evidence type="ECO:0000313" key="3">
    <source>
        <dbReference type="Proteomes" id="UP000308054"/>
    </source>
</evidence>
<reference evidence="2 3" key="1">
    <citation type="journal article" date="2017" name="Int. J. Syst. Evol. Microbiol.">
        <title>Marinicauda algicola sp. nov., isolated from a marine red alga Rhodosorus marinus.</title>
        <authorList>
            <person name="Jeong S.E."/>
            <person name="Jeon S.H."/>
            <person name="Chun B.H."/>
            <person name="Kim D.W."/>
            <person name="Jeon C.O."/>
        </authorList>
    </citation>
    <scope>NUCLEOTIDE SEQUENCE [LARGE SCALE GENOMIC DNA]</scope>
    <source>
        <strain evidence="2 3">JCM 31718</strain>
    </source>
</reference>
<evidence type="ECO:0000256" key="1">
    <source>
        <dbReference type="SAM" id="Phobius"/>
    </source>
</evidence>
<dbReference type="PANTHER" id="PTHR34821:SF2">
    <property type="entry name" value="INNER MEMBRANE PROTEIN YDCZ"/>
    <property type="match status" value="1"/>
</dbReference>
<dbReference type="RefSeq" id="WP_135995381.1">
    <property type="nucleotide sequence ID" value="NZ_CP071057.1"/>
</dbReference>